<keyword evidence="1" id="KW-1133">Transmembrane helix</keyword>
<feature type="transmembrane region" description="Helical" evidence="1">
    <location>
        <begin position="194"/>
        <end position="213"/>
    </location>
</feature>
<feature type="transmembrane region" description="Helical" evidence="1">
    <location>
        <begin position="257"/>
        <end position="279"/>
    </location>
</feature>
<dbReference type="eggNOG" id="COG1266">
    <property type="taxonomic scope" value="Bacteria"/>
</dbReference>
<dbReference type="GO" id="GO:0004175">
    <property type="term" value="F:endopeptidase activity"/>
    <property type="evidence" value="ECO:0007669"/>
    <property type="project" value="UniProtKB-ARBA"/>
</dbReference>
<dbReference type="Pfam" id="PF02517">
    <property type="entry name" value="Rce1-like"/>
    <property type="match status" value="1"/>
</dbReference>
<evidence type="ECO:0000313" key="4">
    <source>
        <dbReference type="Proteomes" id="UP000009236"/>
    </source>
</evidence>
<evidence type="ECO:0000259" key="2">
    <source>
        <dbReference type="Pfam" id="PF02517"/>
    </source>
</evidence>
<feature type="transmembrane region" description="Helical" evidence="1">
    <location>
        <begin position="155"/>
        <end position="174"/>
    </location>
</feature>
<accession>F6FQX2</accession>
<keyword evidence="1" id="KW-0472">Membrane</keyword>
<protein>
    <submittedName>
        <fullName evidence="3">Abortive infection protein</fullName>
    </submittedName>
</protein>
<feature type="transmembrane region" description="Helical" evidence="1">
    <location>
        <begin position="54"/>
        <end position="78"/>
    </location>
</feature>
<dbReference type="InterPro" id="IPR003675">
    <property type="entry name" value="Rce1/LyrA-like_dom"/>
</dbReference>
<dbReference type="KEGG" id="iva:Isova_1078"/>
<sequence>MSAEETAAWPPAALPASTTPTGWAGPVAFVALAIALAWIVAIPVRLTGGLESPWFLPLSILMMLTPGAAALVVARFVDGEPRVWTRLGVVTPGSSWRRVLAWCAIALGVCLAAVVLALPVGAVLGVYPADFVGLSAFRAALDAQLEAAGAPPVEIPVAALLAGQLVTVVVGSVVNTLPALGEELGWRGYLVPRLLRLGTVPAILTSGVVWGVWHAPLLVLGYNYPLAPPGVAIAAMCGMTTVMGAVLAWVRLRSGSVWPAAVGHGTINAAAGLSLVLAQEGATVDTAQATILGWSGWILPAAFVVVLLVRGAFAAPSPSALRGAH</sequence>
<feature type="transmembrane region" description="Helical" evidence="1">
    <location>
        <begin position="233"/>
        <end position="250"/>
    </location>
</feature>
<feature type="domain" description="CAAX prenyl protease 2/Lysostaphin resistance protein A-like" evidence="2">
    <location>
        <begin position="169"/>
        <end position="269"/>
    </location>
</feature>
<feature type="transmembrane region" description="Helical" evidence="1">
    <location>
        <begin position="291"/>
        <end position="313"/>
    </location>
</feature>
<evidence type="ECO:0000256" key="1">
    <source>
        <dbReference type="SAM" id="Phobius"/>
    </source>
</evidence>
<dbReference type="EMBL" id="CP002810">
    <property type="protein sequence ID" value="AEG43857.1"/>
    <property type="molecule type" value="Genomic_DNA"/>
</dbReference>
<keyword evidence="1" id="KW-0812">Transmembrane</keyword>
<reference evidence="3 4" key="1">
    <citation type="submission" date="2011-05" db="EMBL/GenBank/DDBJ databases">
        <title>Complete sequence of Isoptericola variabilis 225.</title>
        <authorList>
            <consortium name="US DOE Joint Genome Institute"/>
            <person name="Lucas S."/>
            <person name="Han J."/>
            <person name="Lapidus A."/>
            <person name="Cheng J.-F."/>
            <person name="Goodwin L."/>
            <person name="Pitluck S."/>
            <person name="Peters L."/>
            <person name="Mikhailova N."/>
            <person name="Zeytun A."/>
            <person name="Han C."/>
            <person name="Tapia R."/>
            <person name="Land M."/>
            <person name="Hauser L."/>
            <person name="Kyrpides N."/>
            <person name="Ivanova N."/>
            <person name="Pagani I."/>
            <person name="Siebers A."/>
            <person name="Allgaier M."/>
            <person name="Thelen M."/>
            <person name="Hugenholtz P."/>
            <person name="Gladden J."/>
            <person name="Woyke T."/>
        </authorList>
    </citation>
    <scope>NUCLEOTIDE SEQUENCE [LARGE SCALE GENOMIC DNA]</scope>
    <source>
        <strain evidence="4">225</strain>
    </source>
</reference>
<dbReference type="STRING" id="743718.Isova_1078"/>
<feature type="transmembrane region" description="Helical" evidence="1">
    <location>
        <begin position="23"/>
        <end position="42"/>
    </location>
</feature>
<dbReference type="RefSeq" id="WP_013838249.1">
    <property type="nucleotide sequence ID" value="NC_015588.1"/>
</dbReference>
<dbReference type="AlphaFoldDB" id="F6FQX2"/>
<dbReference type="Proteomes" id="UP000009236">
    <property type="component" value="Chromosome"/>
</dbReference>
<proteinExistence type="predicted"/>
<dbReference type="HOGENOM" id="CLU_064706_0_1_11"/>
<gene>
    <name evidence="3" type="ordered locus">Isova_1078</name>
</gene>
<evidence type="ECO:0000313" key="3">
    <source>
        <dbReference type="EMBL" id="AEG43857.1"/>
    </source>
</evidence>
<keyword evidence="4" id="KW-1185">Reference proteome</keyword>
<name>F6FQX2_ISOV2</name>
<dbReference type="PANTHER" id="PTHR35797:SF1">
    <property type="entry name" value="PROTEASE"/>
    <property type="match status" value="1"/>
</dbReference>
<dbReference type="InterPro" id="IPR042150">
    <property type="entry name" value="MmRce1-like"/>
</dbReference>
<feature type="transmembrane region" description="Helical" evidence="1">
    <location>
        <begin position="99"/>
        <end position="127"/>
    </location>
</feature>
<dbReference type="GO" id="GO:0080120">
    <property type="term" value="P:CAAX-box protein maturation"/>
    <property type="evidence" value="ECO:0007669"/>
    <property type="project" value="UniProtKB-ARBA"/>
</dbReference>
<organism evidence="4">
    <name type="scientific">Isoptericola variabilis (strain 225)</name>
    <dbReference type="NCBI Taxonomy" id="743718"/>
    <lineage>
        <taxon>Bacteria</taxon>
        <taxon>Bacillati</taxon>
        <taxon>Actinomycetota</taxon>
        <taxon>Actinomycetes</taxon>
        <taxon>Micrococcales</taxon>
        <taxon>Promicromonosporaceae</taxon>
        <taxon>Isoptericola</taxon>
    </lineage>
</organism>
<dbReference type="PANTHER" id="PTHR35797">
    <property type="entry name" value="PROTEASE-RELATED"/>
    <property type="match status" value="1"/>
</dbReference>